<keyword evidence="2 6" id="KW-0547">Nucleotide-binding</keyword>
<dbReference type="Pfam" id="PF00069">
    <property type="entry name" value="Pkinase"/>
    <property type="match status" value="1"/>
</dbReference>
<dbReference type="AlphaFoldDB" id="A0A928YVG5"/>
<dbReference type="PANTHER" id="PTHR43289:SF6">
    <property type="entry name" value="SERINE_THREONINE-PROTEIN KINASE NEKL-3"/>
    <property type="match status" value="1"/>
</dbReference>
<keyword evidence="3" id="KW-0418">Kinase</keyword>
<gene>
    <name evidence="9" type="ORF">C4F51_17675</name>
</gene>
<dbReference type="InterPro" id="IPR008271">
    <property type="entry name" value="Ser/Thr_kinase_AS"/>
</dbReference>
<dbReference type="SUPFAM" id="SSF48452">
    <property type="entry name" value="TPR-like"/>
    <property type="match status" value="1"/>
</dbReference>
<dbReference type="PANTHER" id="PTHR43289">
    <property type="entry name" value="MITOGEN-ACTIVATED PROTEIN KINASE KINASE KINASE 20-RELATED"/>
    <property type="match status" value="1"/>
</dbReference>
<dbReference type="GO" id="GO:0004674">
    <property type="term" value="F:protein serine/threonine kinase activity"/>
    <property type="evidence" value="ECO:0007669"/>
    <property type="project" value="TreeGrafter"/>
</dbReference>
<evidence type="ECO:0000256" key="5">
    <source>
        <dbReference type="PROSITE-ProRule" id="PRU00339"/>
    </source>
</evidence>
<dbReference type="SMART" id="SM00220">
    <property type="entry name" value="S_TKc"/>
    <property type="match status" value="1"/>
</dbReference>
<feature type="domain" description="Protein kinase" evidence="8">
    <location>
        <begin position="17"/>
        <end position="272"/>
    </location>
</feature>
<feature type="binding site" evidence="6">
    <location>
        <position position="46"/>
    </location>
    <ligand>
        <name>ATP</name>
        <dbReference type="ChEBI" id="CHEBI:30616"/>
    </ligand>
</feature>
<evidence type="ECO:0000256" key="6">
    <source>
        <dbReference type="PROSITE-ProRule" id="PRU10141"/>
    </source>
</evidence>
<keyword evidence="10" id="KW-1185">Reference proteome</keyword>
<evidence type="ECO:0000256" key="4">
    <source>
        <dbReference type="ARBA" id="ARBA00022840"/>
    </source>
</evidence>
<proteinExistence type="predicted"/>
<dbReference type="PROSITE" id="PS00107">
    <property type="entry name" value="PROTEIN_KINASE_ATP"/>
    <property type="match status" value="1"/>
</dbReference>
<keyword evidence="1" id="KW-0808">Transferase</keyword>
<dbReference type="InterPro" id="IPR011009">
    <property type="entry name" value="Kinase-like_dom_sf"/>
</dbReference>
<evidence type="ECO:0000256" key="2">
    <source>
        <dbReference type="ARBA" id="ARBA00022741"/>
    </source>
</evidence>
<dbReference type="GO" id="GO:0005524">
    <property type="term" value="F:ATP binding"/>
    <property type="evidence" value="ECO:0007669"/>
    <property type="project" value="UniProtKB-UniRule"/>
</dbReference>
<name>A0A928YVG5_9GAMM</name>
<dbReference type="Pfam" id="PF13432">
    <property type="entry name" value="TPR_16"/>
    <property type="match status" value="1"/>
</dbReference>
<dbReference type="InterPro" id="IPR017441">
    <property type="entry name" value="Protein_kinase_ATP_BS"/>
</dbReference>
<evidence type="ECO:0000313" key="9">
    <source>
        <dbReference type="EMBL" id="MBE8719009.1"/>
    </source>
</evidence>
<dbReference type="SMART" id="SM00028">
    <property type="entry name" value="TPR"/>
    <property type="match status" value="6"/>
</dbReference>
<protein>
    <submittedName>
        <fullName evidence="9">Tetratricopeptide repeat protein</fullName>
    </submittedName>
</protein>
<dbReference type="Gene3D" id="1.25.40.10">
    <property type="entry name" value="Tetratricopeptide repeat domain"/>
    <property type="match status" value="1"/>
</dbReference>
<dbReference type="InterPro" id="IPR011990">
    <property type="entry name" value="TPR-like_helical_dom_sf"/>
</dbReference>
<dbReference type="Pfam" id="PF14559">
    <property type="entry name" value="TPR_19"/>
    <property type="match status" value="1"/>
</dbReference>
<dbReference type="Proteomes" id="UP000652567">
    <property type="component" value="Unassembled WGS sequence"/>
</dbReference>
<keyword evidence="4 6" id="KW-0067">ATP-binding</keyword>
<evidence type="ECO:0000259" key="8">
    <source>
        <dbReference type="PROSITE" id="PS50011"/>
    </source>
</evidence>
<keyword evidence="7" id="KW-0812">Transmembrane</keyword>
<dbReference type="InterPro" id="IPR019734">
    <property type="entry name" value="TPR_rpt"/>
</dbReference>
<comment type="caution">
    <text evidence="9">The sequence shown here is derived from an EMBL/GenBank/DDBJ whole genome shotgun (WGS) entry which is preliminary data.</text>
</comment>
<keyword evidence="7" id="KW-0472">Membrane</keyword>
<feature type="repeat" description="TPR" evidence="5">
    <location>
        <begin position="702"/>
        <end position="735"/>
    </location>
</feature>
<dbReference type="CDD" id="cd14014">
    <property type="entry name" value="STKc_PknB_like"/>
    <property type="match status" value="1"/>
</dbReference>
<dbReference type="SUPFAM" id="SSF56112">
    <property type="entry name" value="Protein kinase-like (PK-like)"/>
    <property type="match status" value="1"/>
</dbReference>
<dbReference type="RefSeq" id="WP_193912036.1">
    <property type="nucleotide sequence ID" value="NZ_PRDL01000001.1"/>
</dbReference>
<dbReference type="InterPro" id="IPR000719">
    <property type="entry name" value="Prot_kinase_dom"/>
</dbReference>
<keyword evidence="7" id="KW-1133">Transmembrane helix</keyword>
<evidence type="ECO:0000313" key="10">
    <source>
        <dbReference type="Proteomes" id="UP000652567"/>
    </source>
</evidence>
<reference evidence="9" key="1">
    <citation type="submission" date="2018-07" db="EMBL/GenBank/DDBJ databases">
        <title>Genome assembly of strain Ka43.</title>
        <authorList>
            <person name="Kukolya J."/>
            <person name="Nagy I."/>
            <person name="Horvath B."/>
            <person name="Toth A."/>
        </authorList>
    </citation>
    <scope>NUCLEOTIDE SEQUENCE</scope>
    <source>
        <strain evidence="9">KB43</strain>
    </source>
</reference>
<evidence type="ECO:0000256" key="3">
    <source>
        <dbReference type="ARBA" id="ARBA00022777"/>
    </source>
</evidence>
<organism evidence="9 10">
    <name type="scientific">Cellvibrio polysaccharolyticus</name>
    <dbReference type="NCBI Taxonomy" id="2082724"/>
    <lineage>
        <taxon>Bacteria</taxon>
        <taxon>Pseudomonadati</taxon>
        <taxon>Pseudomonadota</taxon>
        <taxon>Gammaproteobacteria</taxon>
        <taxon>Cellvibrionales</taxon>
        <taxon>Cellvibrionaceae</taxon>
        <taxon>Cellvibrio</taxon>
    </lineage>
</organism>
<sequence>MSDSSTDNMEMKRYGHYELLDCIGRGGMGLVYRARDTRLGRIVAIKCLRAELYEPAYRERFRREAMLLAKLNHPNIVQIYDYIETDDQLALVMEYVDGQNLQVWVREHLVSLRTRLLWLSHIAAGLAIAHDAGIIHRDLKAENILLTLNEDIKISDLGIARSVDSNLTINEYVAGSYCSMSPEQAMGEELDFRSDLFSLGILAYQLLCDAHPFGKTDNKLQLMQRIISHPPIPPKQVKPDLPADVCDFLLQLLSKNVDKRPPDTRTVAVAFAAFAQAQPDTDSQSDDTELLIRPVRPSATHLAAVNTSAEQSALASRGKRVTLAASLVLLVGVFSALGFYWWPAPEPRYLAVVTPVINARDLDESHQAMVRGAVYDALRQSAVQLDGYYLIPPEQTEDIDGDYESIQRATGADELLTADVRCRQDSCTISLSRLEAGDAPAGEPSRLRVKNTRSVDVLRDQYLPMADMVQTAVGQVFAQKMVNGFEGITEEEYAVFIEVSLALRTSGASDMLLQKLDGVYNAVNRVSALRALYTQIAVDLYYESSDSSYLEKLKRLYRSNALIANDPAYLYGLFSVQIAESNFTAAAETLKRLQTQDINRIRLHELEADLSLSNNEFPKAITIYEKLLKLKISGHNYYNLSLAYWYAGDNVKAREALEKAIQLSPSFFKAHRLYGAIALNEGDAPTAIEAYASILEKKSDDISSISNIGIGHLLNGDYQQAAIRFRQAVELAPYNSTYLLNHADAESLAGRHESAIALYRQVVALAADPNNRDHLRNRVQAFAHLGQFSEAIQLLQLLQRSDPENIDTHYTSAMVYALAGDLTSAMVNVENALAKNLSKIWFRFSWFDSLCQLQHFSMLLDSDGAVSRCERLASH</sequence>
<evidence type="ECO:0000256" key="7">
    <source>
        <dbReference type="SAM" id="Phobius"/>
    </source>
</evidence>
<feature type="transmembrane region" description="Helical" evidence="7">
    <location>
        <begin position="321"/>
        <end position="342"/>
    </location>
</feature>
<feature type="repeat" description="TPR" evidence="5">
    <location>
        <begin position="634"/>
        <end position="667"/>
    </location>
</feature>
<dbReference type="PROSITE" id="PS00108">
    <property type="entry name" value="PROTEIN_KINASE_ST"/>
    <property type="match status" value="1"/>
</dbReference>
<accession>A0A928YVG5</accession>
<dbReference type="PROSITE" id="PS50011">
    <property type="entry name" value="PROTEIN_KINASE_DOM"/>
    <property type="match status" value="1"/>
</dbReference>
<keyword evidence="5" id="KW-0802">TPR repeat</keyword>
<dbReference type="Gene3D" id="1.10.510.10">
    <property type="entry name" value="Transferase(Phosphotransferase) domain 1"/>
    <property type="match status" value="1"/>
</dbReference>
<evidence type="ECO:0000256" key="1">
    <source>
        <dbReference type="ARBA" id="ARBA00022679"/>
    </source>
</evidence>
<dbReference type="PROSITE" id="PS50005">
    <property type="entry name" value="TPR"/>
    <property type="match status" value="2"/>
</dbReference>
<dbReference type="EMBL" id="PRDL01000001">
    <property type="protein sequence ID" value="MBE8719009.1"/>
    <property type="molecule type" value="Genomic_DNA"/>
</dbReference>